<feature type="domain" description="Putative T7SS secretion signal" evidence="2">
    <location>
        <begin position="23"/>
        <end position="181"/>
    </location>
</feature>
<dbReference type="SUPFAM" id="SSF140453">
    <property type="entry name" value="EsxAB dimer-like"/>
    <property type="match status" value="1"/>
</dbReference>
<dbReference type="RefSeq" id="WP_241062075.1">
    <property type="nucleotide sequence ID" value="NZ_JAKWJU010000002.1"/>
</dbReference>
<evidence type="ECO:0000259" key="2">
    <source>
        <dbReference type="Pfam" id="PF21725"/>
    </source>
</evidence>
<evidence type="ECO:0000313" key="3">
    <source>
        <dbReference type="EMBL" id="MCH6163246.1"/>
    </source>
</evidence>
<dbReference type="Pfam" id="PF21725">
    <property type="entry name" value="T7SS_signal"/>
    <property type="match status" value="1"/>
</dbReference>
<name>A0ABS9T3Z6_9ACTN</name>
<dbReference type="InterPro" id="IPR049082">
    <property type="entry name" value="T7SS_signal"/>
</dbReference>
<comment type="caution">
    <text evidence="3">The sequence shown here is derived from an EMBL/GenBank/DDBJ whole genome shotgun (WGS) entry which is preliminary data.</text>
</comment>
<accession>A0ABS9T3Z6</accession>
<keyword evidence="4" id="KW-1185">Reference proteome</keyword>
<organism evidence="3 4">
    <name type="scientific">Streptomyces marispadix</name>
    <dbReference type="NCBI Taxonomy" id="2922868"/>
    <lineage>
        <taxon>Bacteria</taxon>
        <taxon>Bacillati</taxon>
        <taxon>Actinomycetota</taxon>
        <taxon>Actinomycetes</taxon>
        <taxon>Kitasatosporales</taxon>
        <taxon>Streptomycetaceae</taxon>
        <taxon>Streptomyces</taxon>
    </lineage>
</organism>
<feature type="region of interest" description="Disordered" evidence="1">
    <location>
        <begin position="117"/>
        <end position="138"/>
    </location>
</feature>
<dbReference type="Gene3D" id="1.10.287.1490">
    <property type="match status" value="1"/>
</dbReference>
<evidence type="ECO:0000256" key="1">
    <source>
        <dbReference type="SAM" id="MobiDB-lite"/>
    </source>
</evidence>
<reference evidence="3" key="1">
    <citation type="submission" date="2022-03" db="EMBL/GenBank/DDBJ databases">
        <authorList>
            <person name="Santos J.D.N."/>
            <person name="Kallscheuer N."/>
            <person name="Jogler C."/>
            <person name="Lage O.M."/>
        </authorList>
    </citation>
    <scope>NUCLEOTIDE SEQUENCE</scope>
    <source>
        <strain evidence="3">M600PL45_2</strain>
    </source>
</reference>
<dbReference type="Proteomes" id="UP001166784">
    <property type="component" value="Unassembled WGS sequence"/>
</dbReference>
<gene>
    <name evidence="3" type="ORF">MMA15_23495</name>
</gene>
<protein>
    <recommendedName>
        <fullName evidence="2">Putative T7SS secretion signal domain-containing protein</fullName>
    </recommendedName>
</protein>
<dbReference type="EMBL" id="JAKWJU010000002">
    <property type="protein sequence ID" value="MCH6163246.1"/>
    <property type="molecule type" value="Genomic_DNA"/>
</dbReference>
<proteinExistence type="predicted"/>
<sequence>MTANSQDWSGLGFNPAPGAAHVVDNLVTSMAKLVRHLNEVYAVLDRIKSGKDDTWTGEAAEAFKKHVGKLPTYLRDARDGAAQARKALDGWHQTLLENQPKARSLEAQAKAARAHLNKAESEHRGARSNPDLDLAGRTFSDHDALESAKRRYKAAGDKLDEAVSKLNSARSELDDLIRRAHALEDDHKSVAHAKERAIREAADSTADPDWNDFKDWWGEHGGDVVGVAAGVLGVAAIFCPVLAPFAVGMSLLALGLHSYQYAKEGALWPPQKNVGNYITLGGDLLGAIPGAKLVGTGLATAARESGGIRAMLSGAEGAGRMSSIQQGVRGGWQGFRDGVLVGKQAIEDGAREAPYLIDRTVKHVAQKNLWSESVETAAKRGATAGATGALTASQVPSLLSDSKQAGDLNTSGGAYANVIGGIGDGVHGTSAGIASALGLGAVALGVAQ</sequence>
<evidence type="ECO:0000313" key="4">
    <source>
        <dbReference type="Proteomes" id="UP001166784"/>
    </source>
</evidence>
<dbReference type="InterPro" id="IPR036689">
    <property type="entry name" value="ESAT-6-like_sf"/>
</dbReference>
<reference evidence="3" key="2">
    <citation type="journal article" date="2023" name="Int. J. Syst. Evol. Microbiol.">
        <title>Streptomyces marispadix sp. nov., isolated from marine beach sediment of the Northern Coast of Portugal.</title>
        <authorList>
            <person name="dos Santos J.D.N."/>
            <person name="Vitorino I.R."/>
            <person name="Kallscheuer N."/>
            <person name="Srivastava A."/>
            <person name="Krautwurst S."/>
            <person name="Marz M."/>
            <person name="Jogler C."/>
            <person name="Lobo Da Cunha A."/>
            <person name="Catita J."/>
            <person name="Goncalves H."/>
            <person name="Gonzalez I."/>
            <person name="Reyes F."/>
            <person name="Lage O.M."/>
        </authorList>
    </citation>
    <scope>NUCLEOTIDE SEQUENCE</scope>
    <source>
        <strain evidence="3">M600PL45_2</strain>
    </source>
</reference>